<proteinExistence type="predicted"/>
<keyword evidence="2" id="KW-1185">Reference proteome</keyword>
<evidence type="ECO:0000313" key="2">
    <source>
        <dbReference type="Proteomes" id="UP001589703"/>
    </source>
</evidence>
<protein>
    <submittedName>
        <fullName evidence="1">HNH endonuclease</fullName>
    </submittedName>
</protein>
<name>A0ABV5VP03_9ACTN</name>
<keyword evidence="1" id="KW-0378">Hydrolase</keyword>
<accession>A0ABV5VP03</accession>
<comment type="caution">
    <text evidence="1">The sequence shown here is derived from an EMBL/GenBank/DDBJ whole genome shotgun (WGS) entry which is preliminary data.</text>
</comment>
<evidence type="ECO:0000313" key="1">
    <source>
        <dbReference type="EMBL" id="MFB9739318.1"/>
    </source>
</evidence>
<keyword evidence="1" id="KW-0540">Nuclease</keyword>
<keyword evidence="1" id="KW-0255">Endonuclease</keyword>
<dbReference type="InterPro" id="IPR003615">
    <property type="entry name" value="HNH_nuc"/>
</dbReference>
<reference evidence="1 2" key="1">
    <citation type="submission" date="2024-09" db="EMBL/GenBank/DDBJ databases">
        <authorList>
            <person name="Sun Q."/>
            <person name="Mori K."/>
        </authorList>
    </citation>
    <scope>NUCLEOTIDE SEQUENCE [LARGE SCALE GENOMIC DNA]</scope>
    <source>
        <strain evidence="1 2">JCM 10918</strain>
    </source>
</reference>
<gene>
    <name evidence="1" type="ORF">ACFFRO_30100</name>
</gene>
<dbReference type="Gene3D" id="1.10.30.50">
    <property type="match status" value="1"/>
</dbReference>
<dbReference type="GO" id="GO:0004519">
    <property type="term" value="F:endonuclease activity"/>
    <property type="evidence" value="ECO:0007669"/>
    <property type="project" value="UniProtKB-KW"/>
</dbReference>
<dbReference type="EMBL" id="JBHMAR010000087">
    <property type="protein sequence ID" value="MFB9739318.1"/>
    <property type="molecule type" value="Genomic_DNA"/>
</dbReference>
<organism evidence="1 2">
    <name type="scientific">Streptomyces thermocoprophilus</name>
    <dbReference type="NCBI Taxonomy" id="78356"/>
    <lineage>
        <taxon>Bacteria</taxon>
        <taxon>Bacillati</taxon>
        <taxon>Actinomycetota</taxon>
        <taxon>Actinomycetes</taxon>
        <taxon>Kitasatosporales</taxon>
        <taxon>Streptomycetaceae</taxon>
        <taxon>Streptomyces</taxon>
    </lineage>
</organism>
<dbReference type="CDD" id="cd00085">
    <property type="entry name" value="HNHc"/>
    <property type="match status" value="1"/>
</dbReference>
<dbReference type="RefSeq" id="WP_385860350.1">
    <property type="nucleotide sequence ID" value="NZ_JBHMAR010000087.1"/>
</dbReference>
<sequence>MPVKLSPAERLALFTYWGEQCAWCGRPLFYNEYEVEHVLPKHLLSDAAERARVLAHHGLPADFDLLGIANLVPSCGPCNRTKGRRPPLHAPSITLLLDTARQRTPFIEESAARFLSRNRLDKALAVVEAVVGAGDLDTAVRERLEAAAEMISTAVRETTGQTLNNIHPALGSLHDRGRWKEVRPLSGEVAFVADGRTGGVIGTHWSWFCDRCGSNGPWNGDVCQTCGHRSVPDW</sequence>
<dbReference type="Proteomes" id="UP001589703">
    <property type="component" value="Unassembled WGS sequence"/>
</dbReference>